<dbReference type="PRINTS" id="PR00019">
    <property type="entry name" value="LEURICHRPT"/>
</dbReference>
<proteinExistence type="inferred from homology"/>
<dbReference type="Pfam" id="PF13855">
    <property type="entry name" value="LRR_8"/>
    <property type="match status" value="2"/>
</dbReference>
<dbReference type="InterPro" id="IPR001810">
    <property type="entry name" value="F-box_dom"/>
</dbReference>
<dbReference type="Proteomes" id="UP001153076">
    <property type="component" value="Unassembled WGS sequence"/>
</dbReference>
<evidence type="ECO:0000313" key="10">
    <source>
        <dbReference type="EMBL" id="KAJ8447696.1"/>
    </source>
</evidence>
<dbReference type="PANTHER" id="PTHR48059">
    <property type="entry name" value="POLYGALACTURONASE INHIBITOR 1"/>
    <property type="match status" value="1"/>
</dbReference>
<sequence length="720" mass="79565">MSLEENQLSGEIPECLSQLNNLTYLDLSSNNLSGSVPQNLGTNGKLEYLDLSRNRLTGNLPESLGSCQSLIKIHLENNRLNGSIPKGLLGLPKLECIHLSNNQLSGTLPPNIGNFSSLEKLSLHGNSLLIDLSSNNFSGKIPYHISLRPNLSALNLSRNQLSGDIPEFPGPPHQALSLVLAYLPLYELLSMNQACKSFRDAITNDLPIWLDIIAERRLSLRLNDESLIKIASKANGRLQNLALLNCVRITDAGLMRVVNENPHISKLYVPRCTSLTPEGVIRAVIALTEGSNCLTSVKISGIYNLNQQHLQVLESSLPKSQDRKPRFYHKYDYSSFRGLDEDTRPVDVEMCPKCQEVRLVFDCARKSCGDRCRGCLHCIPRCEGCGKCITDANDELGKTICMDCLCLDCWLSLPKCNHCNRPFCPRHADEESKLMSGSSGFSPKMNNAMQFFIRILIFLFLQHHFINGRISLSEREALVGIKSAITHDPNNCLSSWNSTTDDHCTWAGVICSSESAPNRHVISLDISSCFLTGTLSPDIGFLTNLQNLSLADNLLSGPLPSSSLCLLSNLRYPAPLFEPVQWALQYLDLSHNKFTGPLPVDVAETMQLRYLNLGFNNFSGEILPEIGKLQFLEELNLESNALSGPLPSELGYLWSLKSMSLEGNQLSGEIPESISQLNNLTDLDLSNNNLSGSVPRNLGTNGKLEYLDLSRNKLTGNLPE</sequence>
<dbReference type="InterPro" id="IPR017900">
    <property type="entry name" value="4Fe4S_Fe_S_CS"/>
</dbReference>
<evidence type="ECO:0000256" key="8">
    <source>
        <dbReference type="ARBA" id="ARBA00038043"/>
    </source>
</evidence>
<dbReference type="FunFam" id="3.80.10.10:FF:000095">
    <property type="entry name" value="LRR receptor-like serine/threonine-protein kinase GSO1"/>
    <property type="match status" value="2"/>
</dbReference>
<dbReference type="EMBL" id="JAKOGI010000036">
    <property type="protein sequence ID" value="KAJ8447696.1"/>
    <property type="molecule type" value="Genomic_DNA"/>
</dbReference>
<accession>A0A9Q1KRW0</accession>
<evidence type="ECO:0000256" key="2">
    <source>
        <dbReference type="ARBA" id="ARBA00004196"/>
    </source>
</evidence>
<evidence type="ECO:0000256" key="3">
    <source>
        <dbReference type="ARBA" id="ARBA00022614"/>
    </source>
</evidence>
<dbReference type="OrthoDB" id="10044893at2759"/>
<dbReference type="InterPro" id="IPR003591">
    <property type="entry name" value="Leu-rich_rpt_typical-subtyp"/>
</dbReference>
<keyword evidence="3" id="KW-0433">Leucine-rich repeat</keyword>
<dbReference type="InterPro" id="IPR051848">
    <property type="entry name" value="PGIP"/>
</dbReference>
<dbReference type="InterPro" id="IPR013210">
    <property type="entry name" value="LRR_N_plant-typ"/>
</dbReference>
<name>A0A9Q1KRW0_9CARY</name>
<keyword evidence="11" id="KW-1185">Reference proteome</keyword>
<evidence type="ECO:0000256" key="1">
    <source>
        <dbReference type="ARBA" id="ARBA00004167"/>
    </source>
</evidence>
<dbReference type="InterPro" id="IPR032675">
    <property type="entry name" value="LRR_dom_sf"/>
</dbReference>
<gene>
    <name evidence="10" type="ORF">Cgig2_031750</name>
</gene>
<reference evidence="10" key="1">
    <citation type="submission" date="2022-04" db="EMBL/GenBank/DDBJ databases">
        <title>Carnegiea gigantea Genome sequencing and assembly v2.</title>
        <authorList>
            <person name="Copetti D."/>
            <person name="Sanderson M.J."/>
            <person name="Burquez A."/>
            <person name="Wojciechowski M.F."/>
        </authorList>
    </citation>
    <scope>NUCLEOTIDE SEQUENCE</scope>
    <source>
        <strain evidence="10">SGP5-SGP5p</strain>
        <tissue evidence="10">Aerial part</tissue>
    </source>
</reference>
<evidence type="ECO:0000259" key="9">
    <source>
        <dbReference type="PROSITE" id="PS50181"/>
    </source>
</evidence>
<evidence type="ECO:0000256" key="4">
    <source>
        <dbReference type="ARBA" id="ARBA00022692"/>
    </source>
</evidence>
<dbReference type="Gene3D" id="3.80.10.10">
    <property type="entry name" value="Ribonuclease Inhibitor"/>
    <property type="match status" value="4"/>
</dbReference>
<dbReference type="PROSITE" id="PS50181">
    <property type="entry name" value="FBOX"/>
    <property type="match status" value="1"/>
</dbReference>
<dbReference type="SUPFAM" id="SSF52058">
    <property type="entry name" value="L domain-like"/>
    <property type="match status" value="2"/>
</dbReference>
<keyword evidence="6" id="KW-1133">Transmembrane helix</keyword>
<dbReference type="SMART" id="SM00365">
    <property type="entry name" value="LRR_SD22"/>
    <property type="match status" value="3"/>
</dbReference>
<evidence type="ECO:0000256" key="7">
    <source>
        <dbReference type="ARBA" id="ARBA00023136"/>
    </source>
</evidence>
<dbReference type="InterPro" id="IPR001611">
    <property type="entry name" value="Leu-rich_rpt"/>
</dbReference>
<feature type="domain" description="F-box" evidence="9">
    <location>
        <begin position="165"/>
        <end position="212"/>
    </location>
</feature>
<organism evidence="10 11">
    <name type="scientific">Carnegiea gigantea</name>
    <dbReference type="NCBI Taxonomy" id="171969"/>
    <lineage>
        <taxon>Eukaryota</taxon>
        <taxon>Viridiplantae</taxon>
        <taxon>Streptophyta</taxon>
        <taxon>Embryophyta</taxon>
        <taxon>Tracheophyta</taxon>
        <taxon>Spermatophyta</taxon>
        <taxon>Magnoliopsida</taxon>
        <taxon>eudicotyledons</taxon>
        <taxon>Gunneridae</taxon>
        <taxon>Pentapetalae</taxon>
        <taxon>Caryophyllales</taxon>
        <taxon>Cactineae</taxon>
        <taxon>Cactaceae</taxon>
        <taxon>Cactoideae</taxon>
        <taxon>Echinocereeae</taxon>
        <taxon>Carnegiea</taxon>
    </lineage>
</organism>
<dbReference type="SMART" id="SM00369">
    <property type="entry name" value="LRR_TYP"/>
    <property type="match status" value="6"/>
</dbReference>
<keyword evidence="7" id="KW-0472">Membrane</keyword>
<dbReference type="Pfam" id="PF08263">
    <property type="entry name" value="LRRNT_2"/>
    <property type="match status" value="1"/>
</dbReference>
<dbReference type="GO" id="GO:0016020">
    <property type="term" value="C:membrane"/>
    <property type="evidence" value="ECO:0007669"/>
    <property type="project" value="UniProtKB-SubCell"/>
</dbReference>
<dbReference type="PROSITE" id="PS00198">
    <property type="entry name" value="4FE4S_FER_1"/>
    <property type="match status" value="1"/>
</dbReference>
<keyword evidence="5" id="KW-0677">Repeat</keyword>
<dbReference type="Pfam" id="PF00560">
    <property type="entry name" value="LRR_1"/>
    <property type="match status" value="5"/>
</dbReference>
<dbReference type="PANTHER" id="PTHR48059:SF30">
    <property type="entry name" value="OS06G0587000 PROTEIN"/>
    <property type="match status" value="1"/>
</dbReference>
<comment type="caution">
    <text evidence="10">The sequence shown here is derived from an EMBL/GenBank/DDBJ whole genome shotgun (WGS) entry which is preliminary data.</text>
</comment>
<evidence type="ECO:0000313" key="11">
    <source>
        <dbReference type="Proteomes" id="UP001153076"/>
    </source>
</evidence>
<comment type="subcellular location">
    <subcellularLocation>
        <location evidence="2">Cell envelope</location>
    </subcellularLocation>
    <subcellularLocation>
        <location evidence="1">Membrane</location>
        <topology evidence="1">Single-pass membrane protein</topology>
    </subcellularLocation>
</comment>
<comment type="similarity">
    <text evidence="8">Belongs to the polygalacturonase-inhibiting protein family.</text>
</comment>
<evidence type="ECO:0000256" key="5">
    <source>
        <dbReference type="ARBA" id="ARBA00022737"/>
    </source>
</evidence>
<keyword evidence="4" id="KW-0812">Transmembrane</keyword>
<protein>
    <recommendedName>
        <fullName evidence="9">F-box domain-containing protein</fullName>
    </recommendedName>
</protein>
<evidence type="ECO:0000256" key="6">
    <source>
        <dbReference type="ARBA" id="ARBA00022989"/>
    </source>
</evidence>
<dbReference type="AlphaFoldDB" id="A0A9Q1KRW0"/>